<dbReference type="GO" id="GO:0016787">
    <property type="term" value="F:hydrolase activity"/>
    <property type="evidence" value="ECO:0007669"/>
    <property type="project" value="UniProtKB-KW"/>
</dbReference>
<evidence type="ECO:0000259" key="3">
    <source>
        <dbReference type="Pfam" id="PF07910"/>
    </source>
</evidence>
<feature type="region of interest" description="Disordered" evidence="2">
    <location>
        <begin position="43"/>
        <end position="69"/>
    </location>
</feature>
<feature type="compositionally biased region" description="Low complexity" evidence="2">
    <location>
        <begin position="176"/>
        <end position="190"/>
    </location>
</feature>
<dbReference type="EMBL" id="FWEW01003236">
    <property type="protein sequence ID" value="SLM39043.1"/>
    <property type="molecule type" value="Genomic_DNA"/>
</dbReference>
<dbReference type="AlphaFoldDB" id="A0A1W5D7E8"/>
<feature type="domain" description="UFSP1/2/DUB catalytic" evidence="3">
    <location>
        <begin position="274"/>
        <end position="493"/>
    </location>
</feature>
<accession>A0A1W5D7E8</accession>
<organism evidence="4 5">
    <name type="scientific">Lasallia pustulata</name>
    <dbReference type="NCBI Taxonomy" id="136370"/>
    <lineage>
        <taxon>Eukaryota</taxon>
        <taxon>Fungi</taxon>
        <taxon>Dikarya</taxon>
        <taxon>Ascomycota</taxon>
        <taxon>Pezizomycotina</taxon>
        <taxon>Lecanoromycetes</taxon>
        <taxon>OSLEUM clade</taxon>
        <taxon>Umbilicariomycetidae</taxon>
        <taxon>Umbilicariales</taxon>
        <taxon>Umbilicariaceae</taxon>
        <taxon>Lasallia</taxon>
    </lineage>
</organism>
<evidence type="ECO:0000256" key="2">
    <source>
        <dbReference type="SAM" id="MobiDB-lite"/>
    </source>
</evidence>
<dbReference type="Proteomes" id="UP000192927">
    <property type="component" value="Unassembled WGS sequence"/>
</dbReference>
<dbReference type="InterPro" id="IPR012462">
    <property type="entry name" value="UFSP1/2_DUB_cat"/>
</dbReference>
<reference evidence="5" key="1">
    <citation type="submission" date="2017-03" db="EMBL/GenBank/DDBJ databases">
        <authorList>
            <person name="Sharma R."/>
            <person name="Thines M."/>
        </authorList>
    </citation>
    <scope>NUCLEOTIDE SEQUENCE [LARGE SCALE GENOMIC DNA]</scope>
</reference>
<dbReference type="Gene3D" id="3.90.70.130">
    <property type="match status" value="1"/>
</dbReference>
<evidence type="ECO:0000313" key="4">
    <source>
        <dbReference type="EMBL" id="SLM39043.1"/>
    </source>
</evidence>
<evidence type="ECO:0000313" key="5">
    <source>
        <dbReference type="Proteomes" id="UP000192927"/>
    </source>
</evidence>
<protein>
    <submittedName>
        <fullName evidence="4">Peptidase C78, ubiquitin fold modifier-specific peptidase 1/ 2</fullName>
    </submittedName>
</protein>
<sequence length="507" mass="56368">MDLATVCTCPFCPFSDHDSYFLMQHVELCHPENGESPFIATQNKAGRRPFPEDDSRSASTTDAPSEDDEEYVECPHRCGEAVTITELPNHMELHEDEGTAFDEAEPHNPDRAIFLHGGKAPLPGLQNQFSVDLPDALHNYTAKSTPDITLERRPRHRKHREYQGGSNWKNFLLGVSAKPSSSPSSSSSSKPRAKTAKAKLATVRRLGKNELGPHAHEEQMPAWLRMQLERGAKISVANEIGSNGQLIRVETVANETRGTMRVIAQLCEQDQSVEQIYLCHPDVQHVVKMSGEGGFCGYRNIQMIVSFIQATRSPGYEQFPGRIPSILHLQDMIEAAWDQGINSTGRVETGGIKGTRKYIGTPEAQALMISLGIGCDASAFIQNNQAPTHELIMEAVEDYFLGGAVADRSAKVCRTSLPPLYFQHPGHSLTIVGFERRRSGKCNLLVFDPMFKPSPGVCRLVGANFRTGRPERLLKAYRRDDVYLRKYKSFEILKLTSRLPPGAGWRA</sequence>
<dbReference type="Pfam" id="PF07910">
    <property type="entry name" value="Peptidase_C78"/>
    <property type="match status" value="1"/>
</dbReference>
<keyword evidence="1" id="KW-0378">Hydrolase</keyword>
<feature type="region of interest" description="Disordered" evidence="2">
    <location>
        <begin position="173"/>
        <end position="199"/>
    </location>
</feature>
<name>A0A1W5D7E8_9LECA</name>
<evidence type="ECO:0000256" key="1">
    <source>
        <dbReference type="ARBA" id="ARBA00022801"/>
    </source>
</evidence>
<proteinExistence type="predicted"/>
<keyword evidence="5" id="KW-1185">Reference proteome</keyword>